<evidence type="ECO:0000313" key="1">
    <source>
        <dbReference type="EMBL" id="ABD94717.1"/>
    </source>
</evidence>
<gene>
    <name evidence="1" type="ORF">EXB30</name>
</gene>
<name>Q1W4V6_PSEAI</name>
<dbReference type="EMBL" id="DQ437743">
    <property type="protein sequence ID" value="ABD94717.1"/>
    <property type="molecule type" value="Genomic_DNA"/>
</dbReference>
<dbReference type="AlphaFoldDB" id="Q1W4V6"/>
<accession>Q1W4V6</accession>
<sequence>MPSSQRTRKRECQLHQTRLSIDADMRPHVEEILCAYRLLTGNRKISSDSWQKRVGVAVLFQHRSDGLC</sequence>
<reference evidence="1" key="1">
    <citation type="journal article" date="2006" name="J. Bacteriol.">
        <title>Acquisition and evolution of the exoU locus in Pseudomonas aeruginosa.</title>
        <authorList>
            <person name="Kulasekara B.R."/>
            <person name="Kulasekara H.D."/>
            <person name="Wolfgang M.C."/>
            <person name="Stevens L."/>
            <person name="Frank D.W."/>
            <person name="Lory S."/>
        </authorList>
    </citation>
    <scope>NUCLEOTIDE SEQUENCE</scope>
    <source>
        <strain evidence="1">19660</strain>
    </source>
</reference>
<organism evidence="1">
    <name type="scientific">Pseudomonas aeruginosa</name>
    <dbReference type="NCBI Taxonomy" id="287"/>
    <lineage>
        <taxon>Bacteria</taxon>
        <taxon>Pseudomonadati</taxon>
        <taxon>Pseudomonadota</taxon>
        <taxon>Gammaproteobacteria</taxon>
        <taxon>Pseudomonadales</taxon>
        <taxon>Pseudomonadaceae</taxon>
        <taxon>Pseudomonas</taxon>
    </lineage>
</organism>
<proteinExistence type="predicted"/>
<protein>
    <submittedName>
        <fullName evidence="1">Uncharacterized protein</fullName>
    </submittedName>
</protein>